<dbReference type="Proteomes" id="UP000282311">
    <property type="component" value="Unassembled WGS sequence"/>
</dbReference>
<name>A0A3B0CJ86_9BACL</name>
<protein>
    <recommendedName>
        <fullName evidence="4">Tyrosine protein kinase</fullName>
    </recommendedName>
</protein>
<evidence type="ECO:0000256" key="1">
    <source>
        <dbReference type="SAM" id="MobiDB-lite"/>
    </source>
</evidence>
<gene>
    <name evidence="2" type="ORF">D7M11_15865</name>
</gene>
<reference evidence="2 3" key="1">
    <citation type="journal article" date="2007" name="Int. J. Syst. Evol. Microbiol.">
        <title>Paenibacillus ginsengarvi sp. nov., isolated from soil from ginseng cultivation.</title>
        <authorList>
            <person name="Yoon M.H."/>
            <person name="Ten L.N."/>
            <person name="Im W.T."/>
        </authorList>
    </citation>
    <scope>NUCLEOTIDE SEQUENCE [LARGE SCALE GENOMIC DNA]</scope>
    <source>
        <strain evidence="2 3">KCTC 13059</strain>
    </source>
</reference>
<dbReference type="RefSeq" id="WP_120748209.1">
    <property type="nucleotide sequence ID" value="NZ_RBAH01000010.1"/>
</dbReference>
<dbReference type="EMBL" id="RBAH01000010">
    <property type="protein sequence ID" value="RKN84046.1"/>
    <property type="molecule type" value="Genomic_DNA"/>
</dbReference>
<organism evidence="2 3">
    <name type="scientific">Paenibacillus ginsengarvi</name>
    <dbReference type="NCBI Taxonomy" id="400777"/>
    <lineage>
        <taxon>Bacteria</taxon>
        <taxon>Bacillati</taxon>
        <taxon>Bacillota</taxon>
        <taxon>Bacilli</taxon>
        <taxon>Bacillales</taxon>
        <taxon>Paenibacillaceae</taxon>
        <taxon>Paenibacillus</taxon>
    </lineage>
</organism>
<dbReference type="AlphaFoldDB" id="A0A3B0CJ86"/>
<feature type="region of interest" description="Disordered" evidence="1">
    <location>
        <begin position="1"/>
        <end position="38"/>
    </location>
</feature>
<accession>A0A3B0CJ86</accession>
<evidence type="ECO:0008006" key="4">
    <source>
        <dbReference type="Google" id="ProtNLM"/>
    </source>
</evidence>
<evidence type="ECO:0000313" key="3">
    <source>
        <dbReference type="Proteomes" id="UP000282311"/>
    </source>
</evidence>
<comment type="caution">
    <text evidence="2">The sequence shown here is derived from an EMBL/GenBank/DDBJ whole genome shotgun (WGS) entry which is preliminary data.</text>
</comment>
<keyword evidence="3" id="KW-1185">Reference proteome</keyword>
<evidence type="ECO:0000313" key="2">
    <source>
        <dbReference type="EMBL" id="RKN84046.1"/>
    </source>
</evidence>
<feature type="region of interest" description="Disordered" evidence="1">
    <location>
        <begin position="141"/>
        <end position="191"/>
    </location>
</feature>
<dbReference type="OrthoDB" id="2680668at2"/>
<feature type="compositionally biased region" description="Basic residues" evidence="1">
    <location>
        <begin position="152"/>
        <end position="172"/>
    </location>
</feature>
<proteinExistence type="predicted"/>
<feature type="compositionally biased region" description="Basic residues" evidence="1">
    <location>
        <begin position="182"/>
        <end position="191"/>
    </location>
</feature>
<sequence>MNPYQWPARRDGQNQRSPHYPYARNASDYREFGAQPGAGQSGFPAEYSYIPPQYGQNLPSAPSTSLFGGGGAAGGGSSGGGAGGLLSNFNLKDIKSFVDRMGGIDGIVSAVGKVQKIVSNIQQMQPMIKLLMTMLPGKKAADDEADEEKWSRPRRRRRRRRRRGKARRKARTRSTIYIHQPQKAKRRDPYW</sequence>